<reference evidence="1 2" key="1">
    <citation type="submission" date="2019-07" db="EMBL/GenBank/DDBJ databases">
        <title>Genomic Encyclopedia of Archaeal and Bacterial Type Strains, Phase II (KMG-II): from individual species to whole genera.</title>
        <authorList>
            <person name="Goeker M."/>
        </authorList>
    </citation>
    <scope>NUCLEOTIDE SEQUENCE [LARGE SCALE GENOMIC DNA]</scope>
    <source>
        <strain evidence="1 2">DSM 18850</strain>
    </source>
</reference>
<comment type="caution">
    <text evidence="1">The sequence shown here is derived from an EMBL/GenBank/DDBJ whole genome shotgun (WGS) entry which is preliminary data.</text>
</comment>
<keyword evidence="2" id="KW-1185">Reference proteome</keyword>
<dbReference type="Proteomes" id="UP000325105">
    <property type="component" value="Unassembled WGS sequence"/>
</dbReference>
<dbReference type="EMBL" id="VNHX01000001">
    <property type="protein sequence ID" value="TYP98457.1"/>
    <property type="molecule type" value="Genomic_DNA"/>
</dbReference>
<evidence type="ECO:0000313" key="2">
    <source>
        <dbReference type="Proteomes" id="UP000325105"/>
    </source>
</evidence>
<evidence type="ECO:0000313" key="1">
    <source>
        <dbReference type="EMBL" id="TYP98457.1"/>
    </source>
</evidence>
<dbReference type="AlphaFoldDB" id="A0A5S5DRF1"/>
<name>A0A5S5DRF1_9SPHI</name>
<organism evidence="1 2">
    <name type="scientific">Sphingobacterium allocomposti</name>
    <dbReference type="NCBI Taxonomy" id="415956"/>
    <lineage>
        <taxon>Bacteria</taxon>
        <taxon>Pseudomonadati</taxon>
        <taxon>Bacteroidota</taxon>
        <taxon>Sphingobacteriia</taxon>
        <taxon>Sphingobacteriales</taxon>
        <taxon>Sphingobacteriaceae</taxon>
        <taxon>Sphingobacterium</taxon>
    </lineage>
</organism>
<sequence length="85" mass="9187">MLNVLIFPLAAAGNRVSCSSSFERAQAGDVGRSLFLTLFPAGSGGMQPYNPASLLWRIVVLQHKKQHYVVREAITPSDSVISGKK</sequence>
<gene>
    <name evidence="1" type="ORF">BC792_101111</name>
</gene>
<proteinExistence type="predicted"/>
<protein>
    <submittedName>
        <fullName evidence="1">Uncharacterized protein</fullName>
    </submittedName>
</protein>
<accession>A0A5S5DRF1</accession>